<dbReference type="InterPro" id="IPR023828">
    <property type="entry name" value="Peptidase_S8_Ser-AS"/>
</dbReference>
<dbReference type="PROSITE" id="PS00137">
    <property type="entry name" value="SUBTILASE_HIS"/>
    <property type="match status" value="1"/>
</dbReference>
<dbReference type="InterPro" id="IPR010259">
    <property type="entry name" value="S8pro/Inhibitor_I9"/>
</dbReference>
<feature type="domain" description="Subtilisin-like protease fibronectin type-III" evidence="14">
    <location>
        <begin position="647"/>
        <end position="749"/>
    </location>
</feature>
<evidence type="ECO:0000259" key="14">
    <source>
        <dbReference type="Pfam" id="PF17766"/>
    </source>
</evidence>
<dbReference type="Gene3D" id="2.60.40.2310">
    <property type="match status" value="1"/>
</dbReference>
<dbReference type="InterPro" id="IPR000209">
    <property type="entry name" value="Peptidase_S8/S53_dom"/>
</dbReference>
<feature type="domain" description="Peptidase S8/S53" evidence="12">
    <location>
        <begin position="128"/>
        <end position="571"/>
    </location>
</feature>
<dbReference type="CDD" id="cd04852">
    <property type="entry name" value="Peptidases_S8_3"/>
    <property type="match status" value="1"/>
</dbReference>
<dbReference type="Pfam" id="PF17766">
    <property type="entry name" value="fn3_6"/>
    <property type="match status" value="1"/>
</dbReference>
<evidence type="ECO:0000256" key="4">
    <source>
        <dbReference type="ARBA" id="ARBA00022670"/>
    </source>
</evidence>
<dbReference type="InterPro" id="IPR036852">
    <property type="entry name" value="Peptidase_S8/S53_dom_sf"/>
</dbReference>
<evidence type="ECO:0000256" key="6">
    <source>
        <dbReference type="ARBA" id="ARBA00022801"/>
    </source>
</evidence>
<dbReference type="CDD" id="cd02120">
    <property type="entry name" value="PA_subtilisin_like"/>
    <property type="match status" value="1"/>
</dbReference>
<dbReference type="PRINTS" id="PR00723">
    <property type="entry name" value="SUBTILISIN"/>
</dbReference>
<reference evidence="15 16" key="1">
    <citation type="journal article" date="2021" name="Nat. Commun.">
        <title>Incipient diploidization of the medicinal plant Perilla within 10,000 years.</title>
        <authorList>
            <person name="Zhang Y."/>
            <person name="Shen Q."/>
            <person name="Leng L."/>
            <person name="Zhang D."/>
            <person name="Chen S."/>
            <person name="Shi Y."/>
            <person name="Ning Z."/>
            <person name="Chen S."/>
        </authorList>
    </citation>
    <scope>NUCLEOTIDE SEQUENCE [LARGE SCALE GENOMIC DNA]</scope>
    <source>
        <strain evidence="16">cv. PC099</strain>
    </source>
</reference>
<dbReference type="InterPro" id="IPR037045">
    <property type="entry name" value="S8pro/Inhibitor_I9_sf"/>
</dbReference>
<accession>A0AAD4JDA9</accession>
<feature type="signal peptide" evidence="11">
    <location>
        <begin position="1"/>
        <end position="21"/>
    </location>
</feature>
<evidence type="ECO:0000256" key="10">
    <source>
        <dbReference type="PROSITE-ProRule" id="PRU01240"/>
    </source>
</evidence>
<evidence type="ECO:0000259" key="12">
    <source>
        <dbReference type="Pfam" id="PF00082"/>
    </source>
</evidence>
<evidence type="ECO:0000256" key="7">
    <source>
        <dbReference type="ARBA" id="ARBA00022825"/>
    </source>
</evidence>
<keyword evidence="6 10" id="KW-0378">Hydrolase</keyword>
<evidence type="ECO:0000256" key="8">
    <source>
        <dbReference type="ARBA" id="ARBA00023180"/>
    </source>
</evidence>
<organism evidence="15 16">
    <name type="scientific">Perilla frutescens var. hirtella</name>
    <name type="common">Perilla citriodora</name>
    <name type="synonym">Perilla setoyensis</name>
    <dbReference type="NCBI Taxonomy" id="608512"/>
    <lineage>
        <taxon>Eukaryota</taxon>
        <taxon>Viridiplantae</taxon>
        <taxon>Streptophyta</taxon>
        <taxon>Embryophyta</taxon>
        <taxon>Tracheophyta</taxon>
        <taxon>Spermatophyta</taxon>
        <taxon>Magnoliopsida</taxon>
        <taxon>eudicotyledons</taxon>
        <taxon>Gunneridae</taxon>
        <taxon>Pentapetalae</taxon>
        <taxon>asterids</taxon>
        <taxon>lamiids</taxon>
        <taxon>Lamiales</taxon>
        <taxon>Lamiaceae</taxon>
        <taxon>Nepetoideae</taxon>
        <taxon>Elsholtzieae</taxon>
        <taxon>Perilla</taxon>
    </lineage>
</organism>
<dbReference type="FunFam" id="3.30.70.80:FF:000003">
    <property type="entry name" value="Subtilisin-like protease SBT1.9"/>
    <property type="match status" value="1"/>
</dbReference>
<dbReference type="Proteomes" id="UP001190926">
    <property type="component" value="Unassembled WGS sequence"/>
</dbReference>
<keyword evidence="4 10" id="KW-0645">Protease</keyword>
<keyword evidence="7 10" id="KW-0720">Serine protease</keyword>
<comment type="subcellular location">
    <subcellularLocation>
        <location evidence="1">Secreted</location>
    </subcellularLocation>
</comment>
<feature type="chain" id="PRO_5042092722" description="Subtilisin-like protease" evidence="11">
    <location>
        <begin position="22"/>
        <end position="757"/>
    </location>
</feature>
<dbReference type="InterPro" id="IPR022398">
    <property type="entry name" value="Peptidase_S8_His-AS"/>
</dbReference>
<evidence type="ECO:0000259" key="13">
    <source>
        <dbReference type="Pfam" id="PF05922"/>
    </source>
</evidence>
<evidence type="ECO:0000256" key="1">
    <source>
        <dbReference type="ARBA" id="ARBA00004613"/>
    </source>
</evidence>
<dbReference type="InterPro" id="IPR045051">
    <property type="entry name" value="SBT"/>
</dbReference>
<dbReference type="PANTHER" id="PTHR10795">
    <property type="entry name" value="PROPROTEIN CONVERTASE SUBTILISIN/KEXIN"/>
    <property type="match status" value="1"/>
</dbReference>
<dbReference type="Pfam" id="PF05922">
    <property type="entry name" value="Inhibitor_I9"/>
    <property type="match status" value="1"/>
</dbReference>
<dbReference type="Pfam" id="PF00082">
    <property type="entry name" value="Peptidase_S8"/>
    <property type="match status" value="1"/>
</dbReference>
<dbReference type="FunFam" id="3.40.50.200:FF:000006">
    <property type="entry name" value="Subtilisin-like protease SBT1.5"/>
    <property type="match status" value="1"/>
</dbReference>
<dbReference type="SUPFAM" id="SSF54897">
    <property type="entry name" value="Protease propeptides/inhibitors"/>
    <property type="match status" value="1"/>
</dbReference>
<dbReference type="PROSITE" id="PS00138">
    <property type="entry name" value="SUBTILASE_SER"/>
    <property type="match status" value="1"/>
</dbReference>
<dbReference type="GO" id="GO:0006508">
    <property type="term" value="P:proteolysis"/>
    <property type="evidence" value="ECO:0007669"/>
    <property type="project" value="UniProtKB-KW"/>
</dbReference>
<dbReference type="InterPro" id="IPR034197">
    <property type="entry name" value="Peptidases_S8_3"/>
</dbReference>
<protein>
    <recommendedName>
        <fullName evidence="17">Subtilisin-like protease</fullName>
    </recommendedName>
</protein>
<dbReference type="Gene3D" id="3.40.50.200">
    <property type="entry name" value="Peptidase S8/S53 domain"/>
    <property type="match status" value="1"/>
</dbReference>
<dbReference type="SUPFAM" id="SSF52743">
    <property type="entry name" value="Subtilisin-like"/>
    <property type="match status" value="1"/>
</dbReference>
<keyword evidence="8" id="KW-0325">Glycoprotein</keyword>
<proteinExistence type="inferred from homology"/>
<evidence type="ECO:0008006" key="17">
    <source>
        <dbReference type="Google" id="ProtNLM"/>
    </source>
</evidence>
<evidence type="ECO:0000256" key="2">
    <source>
        <dbReference type="ARBA" id="ARBA00011073"/>
    </source>
</evidence>
<dbReference type="EMBL" id="SDAM02000086">
    <property type="protein sequence ID" value="KAH6831637.1"/>
    <property type="molecule type" value="Genomic_DNA"/>
</dbReference>
<comment type="similarity">
    <text evidence="2 10">Belongs to the peptidase S8 family.</text>
</comment>
<dbReference type="InterPro" id="IPR015500">
    <property type="entry name" value="Peptidase_S8_subtilisin-rel"/>
</dbReference>
<feature type="active site" description="Charge relay system" evidence="9 10">
    <location>
        <position position="535"/>
    </location>
</feature>
<dbReference type="InterPro" id="IPR041469">
    <property type="entry name" value="Subtilisin-like_FN3"/>
</dbReference>
<evidence type="ECO:0000313" key="15">
    <source>
        <dbReference type="EMBL" id="KAH6831637.1"/>
    </source>
</evidence>
<dbReference type="Gene3D" id="3.50.30.30">
    <property type="match status" value="1"/>
</dbReference>
<dbReference type="GO" id="GO:0004252">
    <property type="term" value="F:serine-type endopeptidase activity"/>
    <property type="evidence" value="ECO:0007669"/>
    <property type="project" value="UniProtKB-UniRule"/>
</dbReference>
<evidence type="ECO:0000256" key="11">
    <source>
        <dbReference type="SAM" id="SignalP"/>
    </source>
</evidence>
<evidence type="ECO:0000313" key="16">
    <source>
        <dbReference type="Proteomes" id="UP001190926"/>
    </source>
</evidence>
<keyword evidence="5 11" id="KW-0732">Signal</keyword>
<dbReference type="AlphaFoldDB" id="A0AAD4JDA9"/>
<evidence type="ECO:0000256" key="9">
    <source>
        <dbReference type="PIRSR" id="PIRSR615500-1"/>
    </source>
</evidence>
<keyword evidence="3" id="KW-0964">Secreted</keyword>
<dbReference type="GO" id="GO:0005576">
    <property type="term" value="C:extracellular region"/>
    <property type="evidence" value="ECO:0007669"/>
    <property type="project" value="UniProtKB-SubCell"/>
</dbReference>
<dbReference type="PROSITE" id="PS51892">
    <property type="entry name" value="SUBTILASE"/>
    <property type="match status" value="1"/>
</dbReference>
<evidence type="ECO:0000256" key="3">
    <source>
        <dbReference type="ARBA" id="ARBA00022525"/>
    </source>
</evidence>
<dbReference type="Gene3D" id="3.30.70.80">
    <property type="entry name" value="Peptidase S8 propeptide/proteinase inhibitor I9"/>
    <property type="match status" value="1"/>
</dbReference>
<feature type="active site" description="Charge relay system" evidence="9 10">
    <location>
        <position position="208"/>
    </location>
</feature>
<sequence>MELLQAVSMILVSSWFLLASALTERCTYIIHMDKSLMPKAYSTHHHWYSSLLQSAAQTSSDPKLLHTYDNAFHGFSAVMSESEVSALKKSPAFLSAYPDQVVTPDTTHSYKFLSLNTATGLWPASHFGRDVIIGVVDSGIWPESPSFRDDGMTPIPARWKGICQAGDQFNSSSCNKKLIGARYFNQGSRAANPDVNITMNSARDETGHGTHVASTAAGNYVAGVSFFGYAPGTARGVAPRARVAAYKVIGWDGGSFESDALAGIDQAVADGVDILSISLSYRRTNLYENPIAIAGFGAREKGILVSVSAGNRGPGAATLLEGIPWAFIVASGTIDRWFAGTITLGDGKTITGWTMFPARAVVRNLPLVYNETLSACSSSELLGEAPDQSIIICNITDESTDFSSLMNYLSRSNVRAAIIISEDTGILRSTSFPHPGVVITPSEAEGVITYASSSVAPTASIDFQQTVIGTEPRAAPALSASSSRGPGRNYRQILKPDIMAPGVLILAAYNPYASEASIGSNIFLSSDYTLLSGTSMACPHISGIAALLKAAHPDWSPAAIQSAMMTTANPLDNTNQPIKDMGFDYRVATPLGMGAGQVDPNRALDPGLVYEATVQDYVNLVCSMNFTREQTRTIIRSSYDCSEASSDLNYPSFIALYETEENRTTTTRFKRRLTNVGDGAATYKVKVEAPKNSTVTISPETLVFRKKYDKKSYSVSIRYRSNGELDSTDGWLTWIEVNGKHRVRSPIVVYPRINSDD</sequence>
<gene>
    <name evidence="15" type="ORF">C2S53_009112</name>
</gene>
<evidence type="ECO:0000256" key="5">
    <source>
        <dbReference type="ARBA" id="ARBA00022729"/>
    </source>
</evidence>
<name>A0AAD4JDA9_PERFH</name>
<comment type="caution">
    <text evidence="15">The sequence shown here is derived from an EMBL/GenBank/DDBJ whole genome shotgun (WGS) entry which is preliminary data.</text>
</comment>
<keyword evidence="16" id="KW-1185">Reference proteome</keyword>
<feature type="active site" description="Charge relay system" evidence="9 10">
    <location>
        <position position="137"/>
    </location>
</feature>
<feature type="domain" description="Inhibitor I9" evidence="13">
    <location>
        <begin position="27"/>
        <end position="103"/>
    </location>
</feature>